<dbReference type="PANTHER" id="PTHR43581">
    <property type="entry name" value="ATP/GTP PHOSPHATASE"/>
    <property type="match status" value="1"/>
</dbReference>
<sequence>MKLLRLSYQDLSSGLSIDSCEFFLDLNLLVGISGAGKTSILKAISNLKRIANGESINGVKWDVELLTNDHVRYHWLGEFEVRKARSLIKIEEDEVNGNDGENRVSIISETLLKDQEVLIKRNQEVIEFKHSKTPKLPSYLSCIELFNQEEDVFPVRQEFNKMIFNPLEFNISYSTFGKILRNYEYAKYNSLSELQSSQLPISDKLLITYQKYPDTFEIIKRKFLDIFPQVEDLKIQFLEPFKLGDIGMLVSLTPIFLLEDLPRIQIKEKNSHVWIVEPNISSGMIKSLMFLATIELSPDGSVILIDEFENSLGVNCLDTLTEDLLVNYRDLQFIITSHHPYIINNISPAYWKIVTRKGGVIQVHNAADFHISKTRQKAFIDLINVLEEFPQGIS</sequence>
<protein>
    <recommendedName>
        <fullName evidence="1">ATPase AAA-type core domain-containing protein</fullName>
    </recommendedName>
</protein>
<organism evidence="2 3">
    <name type="scientific">Microcystis aeruginosa PCC 9809</name>
    <dbReference type="NCBI Taxonomy" id="1160285"/>
    <lineage>
        <taxon>Bacteria</taxon>
        <taxon>Bacillati</taxon>
        <taxon>Cyanobacteriota</taxon>
        <taxon>Cyanophyceae</taxon>
        <taxon>Oscillatoriophycideae</taxon>
        <taxon>Chroococcales</taxon>
        <taxon>Microcystaceae</taxon>
        <taxon>Microcystis</taxon>
    </lineage>
</organism>
<dbReference type="GO" id="GO:0005524">
    <property type="term" value="F:ATP binding"/>
    <property type="evidence" value="ECO:0007669"/>
    <property type="project" value="InterPro"/>
</dbReference>
<dbReference type="GO" id="GO:0016887">
    <property type="term" value="F:ATP hydrolysis activity"/>
    <property type="evidence" value="ECO:0007669"/>
    <property type="project" value="InterPro"/>
</dbReference>
<dbReference type="SUPFAM" id="SSF52540">
    <property type="entry name" value="P-loop containing nucleoside triphosphate hydrolases"/>
    <property type="match status" value="1"/>
</dbReference>
<dbReference type="InterPro" id="IPR051396">
    <property type="entry name" value="Bact_Antivir_Def_Nuclease"/>
</dbReference>
<dbReference type="InterPro" id="IPR027417">
    <property type="entry name" value="P-loop_NTPase"/>
</dbReference>
<dbReference type="Proteomes" id="UP000004775">
    <property type="component" value="Unassembled WGS sequence"/>
</dbReference>
<dbReference type="InterPro" id="IPR003959">
    <property type="entry name" value="ATPase_AAA_core"/>
</dbReference>
<feature type="domain" description="ATPase AAA-type core" evidence="1">
    <location>
        <begin position="274"/>
        <end position="344"/>
    </location>
</feature>
<comment type="caution">
    <text evidence="2">The sequence shown here is derived from an EMBL/GenBank/DDBJ whole genome shotgun (WGS) entry which is preliminary data.</text>
</comment>
<dbReference type="PANTHER" id="PTHR43581:SF4">
    <property type="entry name" value="ATP_GTP PHOSPHATASE"/>
    <property type="match status" value="1"/>
</dbReference>
<accession>I4HS77</accession>
<gene>
    <name evidence="2" type="ORF">MICAH_3260021</name>
</gene>
<dbReference type="AlphaFoldDB" id="I4HS77"/>
<dbReference type="HOGENOM" id="CLU_061728_1_0_3"/>
<dbReference type="EMBL" id="CAIO01000253">
    <property type="protein sequence ID" value="CCI24901.1"/>
    <property type="molecule type" value="Genomic_DNA"/>
</dbReference>
<proteinExistence type="predicted"/>
<name>I4HS77_MICAE</name>
<dbReference type="RefSeq" id="WP_002797148.1">
    <property type="nucleotide sequence ID" value="NZ_HE973756.1"/>
</dbReference>
<evidence type="ECO:0000259" key="1">
    <source>
        <dbReference type="Pfam" id="PF13304"/>
    </source>
</evidence>
<dbReference type="Gene3D" id="3.40.50.300">
    <property type="entry name" value="P-loop containing nucleotide triphosphate hydrolases"/>
    <property type="match status" value="1"/>
</dbReference>
<evidence type="ECO:0000313" key="3">
    <source>
        <dbReference type="Proteomes" id="UP000004775"/>
    </source>
</evidence>
<evidence type="ECO:0000313" key="2">
    <source>
        <dbReference type="EMBL" id="CCI24901.1"/>
    </source>
</evidence>
<dbReference type="Pfam" id="PF13304">
    <property type="entry name" value="AAA_21"/>
    <property type="match status" value="1"/>
</dbReference>
<reference evidence="2 3" key="1">
    <citation type="submission" date="2012-04" db="EMBL/GenBank/DDBJ databases">
        <authorList>
            <person name="Genoscope - CEA"/>
        </authorList>
    </citation>
    <scope>NUCLEOTIDE SEQUENCE [LARGE SCALE GENOMIC DNA]</scope>
    <source>
        <strain evidence="2 3">9809</strain>
    </source>
</reference>